<evidence type="ECO:0000256" key="3">
    <source>
        <dbReference type="ARBA" id="ARBA00023125"/>
    </source>
</evidence>
<organism evidence="7 8">
    <name type="scientific">Rhodococcus pseudokoreensis</name>
    <dbReference type="NCBI Taxonomy" id="2811421"/>
    <lineage>
        <taxon>Bacteria</taxon>
        <taxon>Bacillati</taxon>
        <taxon>Actinomycetota</taxon>
        <taxon>Actinomycetes</taxon>
        <taxon>Mycobacteriales</taxon>
        <taxon>Nocardiaceae</taxon>
        <taxon>Rhodococcus</taxon>
    </lineage>
</organism>
<evidence type="ECO:0000313" key="8">
    <source>
        <dbReference type="Proteomes" id="UP000662986"/>
    </source>
</evidence>
<dbReference type="Gene3D" id="1.10.10.10">
    <property type="entry name" value="Winged helix-like DNA-binding domain superfamily/Winged helix DNA-binding domain"/>
    <property type="match status" value="1"/>
</dbReference>
<dbReference type="InterPro" id="IPR005119">
    <property type="entry name" value="LysR_subst-bd"/>
</dbReference>
<dbReference type="SUPFAM" id="SSF46785">
    <property type="entry name" value="Winged helix' DNA-binding domain"/>
    <property type="match status" value="1"/>
</dbReference>
<evidence type="ECO:0000313" key="7">
    <source>
        <dbReference type="EMBL" id="QSE94877.1"/>
    </source>
</evidence>
<dbReference type="PRINTS" id="PR00039">
    <property type="entry name" value="HTHLYSR"/>
</dbReference>
<dbReference type="Gene3D" id="3.40.190.10">
    <property type="entry name" value="Periplasmic binding protein-like II"/>
    <property type="match status" value="2"/>
</dbReference>
<dbReference type="CDD" id="cd08414">
    <property type="entry name" value="PBP2_LTTR_aromatics_like"/>
    <property type="match status" value="1"/>
</dbReference>
<keyword evidence="4" id="KW-0010">Activator</keyword>
<proteinExistence type="inferred from homology"/>
<dbReference type="PROSITE" id="PS50931">
    <property type="entry name" value="HTH_LYSR"/>
    <property type="match status" value="1"/>
</dbReference>
<gene>
    <name evidence="7" type="ORF">JWS13_42865</name>
</gene>
<dbReference type="Pfam" id="PF00126">
    <property type="entry name" value="HTH_1"/>
    <property type="match status" value="1"/>
</dbReference>
<evidence type="ECO:0000256" key="5">
    <source>
        <dbReference type="ARBA" id="ARBA00023163"/>
    </source>
</evidence>
<dbReference type="PANTHER" id="PTHR30346:SF0">
    <property type="entry name" value="HCA OPERON TRANSCRIPTIONAL ACTIVATOR HCAR"/>
    <property type="match status" value="1"/>
</dbReference>
<reference evidence="7 8" key="1">
    <citation type="journal article" date="2021" name="Microbiol. Resour. Announc.">
        <title>Complete Genome Sequences of Two Rhodococcus sp. Strains with Large and Linear Chromosomes, Isolated from Apple Rhizosphere.</title>
        <authorList>
            <person name="Benning S."/>
            <person name="Brugnone N."/>
            <person name="Siani R."/>
            <person name="Kublik S."/>
            <person name="Schloter M."/>
            <person name="Rad V."/>
        </authorList>
    </citation>
    <scope>NUCLEOTIDE SEQUENCE [LARGE SCALE GENOMIC DNA]</scope>
    <source>
        <strain evidence="7 8">R79</strain>
    </source>
</reference>
<evidence type="ECO:0000259" key="6">
    <source>
        <dbReference type="PROSITE" id="PS50931"/>
    </source>
</evidence>
<comment type="similarity">
    <text evidence="1">Belongs to the LysR transcriptional regulatory family.</text>
</comment>
<evidence type="ECO:0000256" key="4">
    <source>
        <dbReference type="ARBA" id="ARBA00023159"/>
    </source>
</evidence>
<dbReference type="SUPFAM" id="SSF53850">
    <property type="entry name" value="Periplasmic binding protein-like II"/>
    <property type="match status" value="1"/>
</dbReference>
<dbReference type="InterPro" id="IPR036388">
    <property type="entry name" value="WH-like_DNA-bd_sf"/>
</dbReference>
<keyword evidence="3" id="KW-0238">DNA-binding</keyword>
<evidence type="ECO:0000256" key="2">
    <source>
        <dbReference type="ARBA" id="ARBA00023015"/>
    </source>
</evidence>
<keyword evidence="5" id="KW-0804">Transcription</keyword>
<keyword evidence="2" id="KW-0805">Transcription regulation</keyword>
<protein>
    <submittedName>
        <fullName evidence="7">LysR family transcriptional regulator</fullName>
    </submittedName>
</protein>
<dbReference type="RefSeq" id="WP_206011143.1">
    <property type="nucleotide sequence ID" value="NZ_CP070619.1"/>
</dbReference>
<keyword evidence="8" id="KW-1185">Reference proteome</keyword>
<dbReference type="Proteomes" id="UP000662986">
    <property type="component" value="Chromosome"/>
</dbReference>
<name>A0A974WCJ6_9NOCA</name>
<accession>A0A974WCJ6</accession>
<dbReference type="EMBL" id="CP070619">
    <property type="protein sequence ID" value="QSE94877.1"/>
    <property type="molecule type" value="Genomic_DNA"/>
</dbReference>
<dbReference type="InterPro" id="IPR000847">
    <property type="entry name" value="LysR_HTH_N"/>
</dbReference>
<feature type="domain" description="HTH lysR-type" evidence="6">
    <location>
        <begin position="1"/>
        <end position="60"/>
    </location>
</feature>
<evidence type="ECO:0000256" key="1">
    <source>
        <dbReference type="ARBA" id="ARBA00009437"/>
    </source>
</evidence>
<dbReference type="InterPro" id="IPR036390">
    <property type="entry name" value="WH_DNA-bd_sf"/>
</dbReference>
<dbReference type="PANTHER" id="PTHR30346">
    <property type="entry name" value="TRANSCRIPTIONAL DUAL REGULATOR HCAR-RELATED"/>
    <property type="match status" value="1"/>
</dbReference>
<dbReference type="Pfam" id="PF03466">
    <property type="entry name" value="LysR_substrate"/>
    <property type="match status" value="1"/>
</dbReference>
<sequence length="294" mass="32731">MDIHPRVLRYFLVVAEELHFRRAAERLYITGPALSQQIRHLERELGFEVLRRTSRSVDLTDKGAELVPLARAVVDASDTLSAWAARADQGTTRIRIGFMATGAGELTQGILNATSANLPLLDVHLKHLEWGDQTRALLENRVDVVFTREPVRADDLRCTVVLSEHRVVVLPSSHPLANRSTVTFREIAEETFLPSETGSQEWIDYWLVNPRPDGSAARTGPSISTVEEMLEQCAAGTGIAITAESVPHFYAHPGVRFVVVEDLAPTRVLLCARSDNSDPTVRKFEQLVEDIAHR</sequence>
<reference evidence="7 8" key="2">
    <citation type="journal article" date="2022" name="Arch. Microbiol.">
        <title>Rhodococcus pseudokoreensis sp. nov. isolated from the rhizosphere of young M26 apple rootstocks.</title>
        <authorList>
            <person name="Kampfer P."/>
            <person name="Glaeser S.P."/>
            <person name="Blom J."/>
            <person name="Wolf J."/>
            <person name="Benning S."/>
            <person name="Schloter M."/>
            <person name="Neumann-Schaal M."/>
        </authorList>
    </citation>
    <scope>NUCLEOTIDE SEQUENCE [LARGE SCALE GENOMIC DNA]</scope>
    <source>
        <strain evidence="7 8">R79</strain>
    </source>
</reference>